<keyword evidence="4 8" id="KW-1003">Cell membrane</keyword>
<evidence type="ECO:0000256" key="4">
    <source>
        <dbReference type="ARBA" id="ARBA00022475"/>
    </source>
</evidence>
<evidence type="ECO:0000259" key="9">
    <source>
        <dbReference type="PROSITE" id="PS51012"/>
    </source>
</evidence>
<reference evidence="10 12" key="2">
    <citation type="submission" date="2020-03" db="EMBL/GenBank/DDBJ databases">
        <title>Genomic Encyclopedia of Type Strains, Phase IV (KMG-IV): sequencing the most valuable type-strain genomes for metagenomic binning, comparative biology and taxonomic classification.</title>
        <authorList>
            <person name="Goeker M."/>
        </authorList>
    </citation>
    <scope>NUCLEOTIDE SEQUENCE [LARGE SCALE GENOMIC DNA]</scope>
    <source>
        <strain evidence="10 12">DSM 105722</strain>
    </source>
</reference>
<comment type="similarity">
    <text evidence="2 8">Belongs to the ABC-2 integral membrane protein family.</text>
</comment>
<name>A0A7X5YGL6_9BACT</name>
<dbReference type="Pfam" id="PF12698">
    <property type="entry name" value="ABC2_membrane_3"/>
    <property type="match status" value="1"/>
</dbReference>
<evidence type="ECO:0000256" key="1">
    <source>
        <dbReference type="ARBA" id="ARBA00004651"/>
    </source>
</evidence>
<organism evidence="10 12">
    <name type="scientific">Butyricimonas paravirosa</name>
    <dbReference type="NCBI Taxonomy" id="1472417"/>
    <lineage>
        <taxon>Bacteria</taxon>
        <taxon>Pseudomonadati</taxon>
        <taxon>Bacteroidota</taxon>
        <taxon>Bacteroidia</taxon>
        <taxon>Bacteroidales</taxon>
        <taxon>Odoribacteraceae</taxon>
        <taxon>Butyricimonas</taxon>
    </lineage>
</organism>
<feature type="transmembrane region" description="Helical" evidence="8">
    <location>
        <begin position="338"/>
        <end position="356"/>
    </location>
</feature>
<dbReference type="Proteomes" id="UP001302374">
    <property type="component" value="Chromosome"/>
</dbReference>
<sequence length="366" mass="40816">MKQFIAFVKKEFHHILRDRRTMLILIGMPIVQIILFGFAISTEVRNVQTAILTSSVNSDTRHIIDRLDASEYFTVKYVVHTNEELNQLFRKGKIELGIAFPRELQRQRFDSESIQIIADATDPNLAITRGSYANGIIATAAAELRQAGIQHPSIVMHTKLLYNPQMRSAYNFVPGVMGLILMLICAMMTSISIVREKETGTMEILLVSPMNSLFVILSKAVPYFVLSILNLTTILLLSFFVLDVPIAGSLTALVGVSLVFIFVSLALGLLISNVTQTQVAAMLASGMVLMLPTIILSGIIFPIESMPGILQGISCFIPARWYVSIVRRIMIEGVPFMYVWKETAILLFMAVVLIGITTRTFKNRLE</sequence>
<keyword evidence="7 8" id="KW-0472">Membrane</keyword>
<keyword evidence="3 8" id="KW-0813">Transport</keyword>
<gene>
    <name evidence="11" type="ORF">F1644_06825</name>
    <name evidence="10" type="ORF">GGR15_004414</name>
</gene>
<feature type="transmembrane region" description="Helical" evidence="8">
    <location>
        <begin position="172"/>
        <end position="194"/>
    </location>
</feature>
<evidence type="ECO:0000313" key="12">
    <source>
        <dbReference type="Proteomes" id="UP000576368"/>
    </source>
</evidence>
<accession>A0A7X5YGL6</accession>
<evidence type="ECO:0000256" key="3">
    <source>
        <dbReference type="ARBA" id="ARBA00022448"/>
    </source>
</evidence>
<dbReference type="AlphaFoldDB" id="A0A7X5YGL6"/>
<evidence type="ECO:0000256" key="6">
    <source>
        <dbReference type="ARBA" id="ARBA00022989"/>
    </source>
</evidence>
<evidence type="ECO:0000256" key="5">
    <source>
        <dbReference type="ARBA" id="ARBA00022692"/>
    </source>
</evidence>
<dbReference type="InterPro" id="IPR013525">
    <property type="entry name" value="ABC2_TM"/>
</dbReference>
<dbReference type="InterPro" id="IPR000412">
    <property type="entry name" value="ABC_2_transport"/>
</dbReference>
<evidence type="ECO:0000313" key="10">
    <source>
        <dbReference type="EMBL" id="NJC20755.1"/>
    </source>
</evidence>
<keyword evidence="5 8" id="KW-0812">Transmembrane</keyword>
<reference evidence="11 13" key="1">
    <citation type="submission" date="2019-09" db="EMBL/GenBank/DDBJ databases">
        <title>Butyricimonas paravirosa DSM 105722 (=214-4 = JCM 18677 = CCUG 65563).</title>
        <authorList>
            <person name="Le Roy T."/>
            <person name="Cani P.D."/>
        </authorList>
    </citation>
    <scope>NUCLEOTIDE SEQUENCE [LARGE SCALE GENOMIC DNA]</scope>
    <source>
        <strain evidence="11 13">DSM 105722</strain>
    </source>
</reference>
<feature type="domain" description="ABC transmembrane type-2" evidence="9">
    <location>
        <begin position="138"/>
        <end position="364"/>
    </location>
</feature>
<dbReference type="GeneID" id="86890995"/>
<evidence type="ECO:0000256" key="7">
    <source>
        <dbReference type="ARBA" id="ARBA00023136"/>
    </source>
</evidence>
<dbReference type="Proteomes" id="UP000576368">
    <property type="component" value="Unassembled WGS sequence"/>
</dbReference>
<dbReference type="PANTHER" id="PTHR30294">
    <property type="entry name" value="MEMBRANE COMPONENT OF ABC TRANSPORTER YHHJ-RELATED"/>
    <property type="match status" value="1"/>
</dbReference>
<keyword evidence="6 8" id="KW-1133">Transmembrane helix</keyword>
<dbReference type="GO" id="GO:0140359">
    <property type="term" value="F:ABC-type transporter activity"/>
    <property type="evidence" value="ECO:0007669"/>
    <property type="project" value="InterPro"/>
</dbReference>
<evidence type="ECO:0000256" key="2">
    <source>
        <dbReference type="ARBA" id="ARBA00007783"/>
    </source>
</evidence>
<feature type="transmembrane region" description="Helical" evidence="8">
    <location>
        <begin position="246"/>
        <end position="271"/>
    </location>
</feature>
<dbReference type="GO" id="GO:0043190">
    <property type="term" value="C:ATP-binding cassette (ABC) transporter complex"/>
    <property type="evidence" value="ECO:0007669"/>
    <property type="project" value="InterPro"/>
</dbReference>
<comment type="subcellular location">
    <subcellularLocation>
        <location evidence="1 8">Cell membrane</location>
        <topology evidence="1 8">Multi-pass membrane protein</topology>
    </subcellularLocation>
</comment>
<dbReference type="InterPro" id="IPR051449">
    <property type="entry name" value="ABC-2_transporter_component"/>
</dbReference>
<feature type="transmembrane region" description="Helical" evidence="8">
    <location>
        <begin position="21"/>
        <end position="40"/>
    </location>
</feature>
<dbReference type="RefSeq" id="WP_087421648.1">
    <property type="nucleotide sequence ID" value="NZ_BMPA01000022.1"/>
</dbReference>
<dbReference type="PROSITE" id="PS51012">
    <property type="entry name" value="ABC_TM2"/>
    <property type="match status" value="1"/>
</dbReference>
<dbReference type="EMBL" id="JAATLI010000022">
    <property type="protein sequence ID" value="NJC20755.1"/>
    <property type="molecule type" value="Genomic_DNA"/>
</dbReference>
<proteinExistence type="inferred from homology"/>
<feature type="transmembrane region" description="Helical" evidence="8">
    <location>
        <begin position="214"/>
        <end position="240"/>
    </location>
</feature>
<evidence type="ECO:0000313" key="13">
    <source>
        <dbReference type="Proteomes" id="UP001302374"/>
    </source>
</evidence>
<evidence type="ECO:0000313" key="11">
    <source>
        <dbReference type="EMBL" id="WOF11997.1"/>
    </source>
</evidence>
<dbReference type="PANTHER" id="PTHR30294:SF29">
    <property type="entry name" value="MULTIDRUG ABC TRANSPORTER PERMEASE YBHS-RELATED"/>
    <property type="match status" value="1"/>
</dbReference>
<dbReference type="PRINTS" id="PR00164">
    <property type="entry name" value="ABC2TRNSPORT"/>
</dbReference>
<dbReference type="EMBL" id="CP043839">
    <property type="protein sequence ID" value="WOF11997.1"/>
    <property type="molecule type" value="Genomic_DNA"/>
</dbReference>
<dbReference type="InterPro" id="IPR047817">
    <property type="entry name" value="ABC2_TM_bact-type"/>
</dbReference>
<feature type="transmembrane region" description="Helical" evidence="8">
    <location>
        <begin position="283"/>
        <end position="303"/>
    </location>
</feature>
<protein>
    <recommendedName>
        <fullName evidence="8">Transport permease protein</fullName>
    </recommendedName>
</protein>
<evidence type="ECO:0000256" key="8">
    <source>
        <dbReference type="RuleBase" id="RU361157"/>
    </source>
</evidence>
<keyword evidence="13" id="KW-1185">Reference proteome</keyword>